<gene>
    <name evidence="3" type="ORF">BU16DRAFT_545526</name>
</gene>
<protein>
    <submittedName>
        <fullName evidence="3">Uncharacterized protein</fullName>
    </submittedName>
</protein>
<name>A0A6A6Q898_9PEZI</name>
<feature type="region of interest" description="Disordered" evidence="1">
    <location>
        <begin position="203"/>
        <end position="244"/>
    </location>
</feature>
<dbReference type="AlphaFoldDB" id="A0A6A6Q898"/>
<feature type="region of interest" description="Disordered" evidence="1">
    <location>
        <begin position="296"/>
        <end position="370"/>
    </location>
</feature>
<feature type="transmembrane region" description="Helical" evidence="2">
    <location>
        <begin position="259"/>
        <end position="289"/>
    </location>
</feature>
<evidence type="ECO:0000256" key="2">
    <source>
        <dbReference type="SAM" id="Phobius"/>
    </source>
</evidence>
<dbReference type="Proteomes" id="UP000799750">
    <property type="component" value="Unassembled WGS sequence"/>
</dbReference>
<dbReference type="OrthoDB" id="10618929at2759"/>
<dbReference type="EMBL" id="MU004203">
    <property type="protein sequence ID" value="KAF2488535.1"/>
    <property type="molecule type" value="Genomic_DNA"/>
</dbReference>
<reference evidence="3" key="1">
    <citation type="journal article" date="2020" name="Stud. Mycol.">
        <title>101 Dothideomycetes genomes: a test case for predicting lifestyles and emergence of pathogens.</title>
        <authorList>
            <person name="Haridas S."/>
            <person name="Albert R."/>
            <person name="Binder M."/>
            <person name="Bloem J."/>
            <person name="Labutti K."/>
            <person name="Salamov A."/>
            <person name="Andreopoulos B."/>
            <person name="Baker S."/>
            <person name="Barry K."/>
            <person name="Bills G."/>
            <person name="Bluhm B."/>
            <person name="Cannon C."/>
            <person name="Castanera R."/>
            <person name="Culley D."/>
            <person name="Daum C."/>
            <person name="Ezra D."/>
            <person name="Gonzalez J."/>
            <person name="Henrissat B."/>
            <person name="Kuo A."/>
            <person name="Liang C."/>
            <person name="Lipzen A."/>
            <person name="Lutzoni F."/>
            <person name="Magnuson J."/>
            <person name="Mondo S."/>
            <person name="Nolan M."/>
            <person name="Ohm R."/>
            <person name="Pangilinan J."/>
            <person name="Park H.-J."/>
            <person name="Ramirez L."/>
            <person name="Alfaro M."/>
            <person name="Sun H."/>
            <person name="Tritt A."/>
            <person name="Yoshinaga Y."/>
            <person name="Zwiers L.-H."/>
            <person name="Turgeon B."/>
            <person name="Goodwin S."/>
            <person name="Spatafora J."/>
            <person name="Crous P."/>
            <person name="Grigoriev I."/>
        </authorList>
    </citation>
    <scope>NUCLEOTIDE SEQUENCE</scope>
    <source>
        <strain evidence="3">CBS 269.34</strain>
    </source>
</reference>
<keyword evidence="4" id="KW-1185">Reference proteome</keyword>
<keyword evidence="2" id="KW-1133">Transmembrane helix</keyword>
<accession>A0A6A6Q898</accession>
<proteinExistence type="predicted"/>
<sequence length="370" mass="41312">MARTDFLPVLHEPELPVRHEKTLADNRFLFLVNPGMILLLISILIAIIGATVAVFFCVRRRKIHKRVKDEERAKGYEHQSGFPTIPLKCLMRRKEKEVERCQLHLGCSIWTPWSFIRAKHGPTSSPYALETHGHLRNQGTNASHTAIPPFLFFKRLPCRPLLLSATIHHHISLHTPAISNTELLDSKRATVKLFPDTTMDIGIARDYPPESDNPEYYPPPPESSPPPVLSFPPPMASKPPLLPPPPISAQKSSWAAGHVVLLSAALAAPSAVLLVVACVSCGFGISVWVRHVKRQGRVRAQRRQREQTEGGNGIPSPVRMEELAAVPQAPRPLEEMLVMEQDPSEAEAGEEGSREQERPPSYREHRQSIS</sequence>
<evidence type="ECO:0000313" key="4">
    <source>
        <dbReference type="Proteomes" id="UP000799750"/>
    </source>
</evidence>
<feature type="transmembrane region" description="Helical" evidence="2">
    <location>
        <begin position="36"/>
        <end position="58"/>
    </location>
</feature>
<keyword evidence="2" id="KW-0472">Membrane</keyword>
<evidence type="ECO:0000256" key="1">
    <source>
        <dbReference type="SAM" id="MobiDB-lite"/>
    </source>
</evidence>
<feature type="compositionally biased region" description="Pro residues" evidence="1">
    <location>
        <begin position="216"/>
        <end position="244"/>
    </location>
</feature>
<evidence type="ECO:0000313" key="3">
    <source>
        <dbReference type="EMBL" id="KAF2488535.1"/>
    </source>
</evidence>
<keyword evidence="2" id="KW-0812">Transmembrane</keyword>
<feature type="compositionally biased region" description="Basic and acidic residues" evidence="1">
    <location>
        <begin position="351"/>
        <end position="370"/>
    </location>
</feature>
<organism evidence="3 4">
    <name type="scientific">Lophium mytilinum</name>
    <dbReference type="NCBI Taxonomy" id="390894"/>
    <lineage>
        <taxon>Eukaryota</taxon>
        <taxon>Fungi</taxon>
        <taxon>Dikarya</taxon>
        <taxon>Ascomycota</taxon>
        <taxon>Pezizomycotina</taxon>
        <taxon>Dothideomycetes</taxon>
        <taxon>Pleosporomycetidae</taxon>
        <taxon>Mytilinidiales</taxon>
        <taxon>Mytilinidiaceae</taxon>
        <taxon>Lophium</taxon>
    </lineage>
</organism>